<dbReference type="RefSeq" id="WP_152887027.1">
    <property type="nucleotide sequence ID" value="NZ_WHJC01000006.1"/>
</dbReference>
<keyword evidence="4 15" id="KW-0285">Flavoprotein</keyword>
<dbReference type="GO" id="GO:0006747">
    <property type="term" value="P:FAD biosynthetic process"/>
    <property type="evidence" value="ECO:0007669"/>
    <property type="project" value="UniProtKB-UniRule"/>
</dbReference>
<evidence type="ECO:0000256" key="7">
    <source>
        <dbReference type="ARBA" id="ARBA00022695"/>
    </source>
</evidence>
<dbReference type="FunFam" id="3.40.50.620:FF:000021">
    <property type="entry name" value="Riboflavin biosynthesis protein"/>
    <property type="match status" value="1"/>
</dbReference>
<dbReference type="CDD" id="cd02064">
    <property type="entry name" value="FAD_synthetase_N"/>
    <property type="match status" value="1"/>
</dbReference>
<keyword evidence="8 15" id="KW-0547">Nucleotide-binding</keyword>
<evidence type="ECO:0000256" key="11">
    <source>
        <dbReference type="ARBA" id="ARBA00022840"/>
    </source>
</evidence>
<dbReference type="EC" id="2.7.7.2" evidence="15"/>
<keyword evidence="5 15" id="KW-0288">FMN</keyword>
<evidence type="ECO:0000256" key="14">
    <source>
        <dbReference type="ARBA" id="ARBA00049494"/>
    </source>
</evidence>
<organism evidence="17 18">
    <name type="scientific">Clostridium tarantellae</name>
    <dbReference type="NCBI Taxonomy" id="39493"/>
    <lineage>
        <taxon>Bacteria</taxon>
        <taxon>Bacillati</taxon>
        <taxon>Bacillota</taxon>
        <taxon>Clostridia</taxon>
        <taxon>Eubacteriales</taxon>
        <taxon>Clostridiaceae</taxon>
        <taxon>Clostridium</taxon>
    </lineage>
</organism>
<dbReference type="Pfam" id="PF01687">
    <property type="entry name" value="Flavokinase"/>
    <property type="match status" value="1"/>
</dbReference>
<comment type="catalytic activity">
    <reaction evidence="14 15">
        <text>FMN + ATP + H(+) = FAD + diphosphate</text>
        <dbReference type="Rhea" id="RHEA:17237"/>
        <dbReference type="ChEBI" id="CHEBI:15378"/>
        <dbReference type="ChEBI" id="CHEBI:30616"/>
        <dbReference type="ChEBI" id="CHEBI:33019"/>
        <dbReference type="ChEBI" id="CHEBI:57692"/>
        <dbReference type="ChEBI" id="CHEBI:58210"/>
        <dbReference type="EC" id="2.7.7.2"/>
    </reaction>
</comment>
<dbReference type="UniPathway" id="UPA00276">
    <property type="reaction ID" value="UER00406"/>
</dbReference>
<dbReference type="GO" id="GO:0008531">
    <property type="term" value="F:riboflavin kinase activity"/>
    <property type="evidence" value="ECO:0007669"/>
    <property type="project" value="UniProtKB-UniRule"/>
</dbReference>
<evidence type="ECO:0000256" key="9">
    <source>
        <dbReference type="ARBA" id="ARBA00022777"/>
    </source>
</evidence>
<evidence type="ECO:0000256" key="3">
    <source>
        <dbReference type="ARBA" id="ARBA00005201"/>
    </source>
</evidence>
<dbReference type="NCBIfam" id="NF004162">
    <property type="entry name" value="PRK05627.1-5"/>
    <property type="match status" value="1"/>
</dbReference>
<evidence type="ECO:0000256" key="10">
    <source>
        <dbReference type="ARBA" id="ARBA00022827"/>
    </source>
</evidence>
<feature type="domain" description="Riboflavin kinase" evidence="16">
    <location>
        <begin position="181"/>
        <end position="303"/>
    </location>
</feature>
<keyword evidence="9 15" id="KW-0418">Kinase</keyword>
<evidence type="ECO:0000256" key="12">
    <source>
        <dbReference type="ARBA" id="ARBA00023268"/>
    </source>
</evidence>
<dbReference type="InterPro" id="IPR023465">
    <property type="entry name" value="Riboflavin_kinase_dom_sf"/>
</dbReference>
<dbReference type="InterPro" id="IPR023468">
    <property type="entry name" value="Riboflavin_kinase"/>
</dbReference>
<evidence type="ECO:0000259" key="16">
    <source>
        <dbReference type="SMART" id="SM00904"/>
    </source>
</evidence>
<comment type="function">
    <text evidence="1">Catalyzes the phosphorylation of riboflavin to FMN followed by the adenylation of FMN to FAD.</text>
</comment>
<sequence length="307" mass="35372">MILINDDFHKIKSKSVYVALGSFDGLHIGHLSLINKSIDLAKKNNGLSMVYTFENHPLTFINKEKAPKLLIDNKNKIKLLENLGIDIACFINFNEHVMKMNPSDFIKKLVEQYNIKGIVVGFNYRFGYKNLGDLELLKKLSEKLDFELYVMEAMLWKYEVISSTRIRQMISNGSVEEANTLLTRPFMLSGKVIHGRKIGRTIGFPTANMEIDRNMIIPKKGVYYTNLECKGKFLKGITSVGNNPTVNGDNITIETYILDFSESIYDNEVKVYFIEYIRDEIKFNSLNDLKNQLEKDKNFAKLRNIKI</sequence>
<dbReference type="PANTHER" id="PTHR22749:SF6">
    <property type="entry name" value="RIBOFLAVIN KINASE"/>
    <property type="match status" value="1"/>
</dbReference>
<dbReference type="PIRSF" id="PIRSF004491">
    <property type="entry name" value="FAD_Synth"/>
    <property type="match status" value="1"/>
</dbReference>
<comment type="similarity">
    <text evidence="15">Belongs to the ribF family.</text>
</comment>
<gene>
    <name evidence="17" type="ORF">GBZ86_01380</name>
</gene>
<evidence type="ECO:0000313" key="18">
    <source>
        <dbReference type="Proteomes" id="UP000430345"/>
    </source>
</evidence>
<dbReference type="EMBL" id="WHJC01000006">
    <property type="protein sequence ID" value="MPQ42419.1"/>
    <property type="molecule type" value="Genomic_DNA"/>
</dbReference>
<dbReference type="Gene3D" id="3.40.50.620">
    <property type="entry name" value="HUPs"/>
    <property type="match status" value="1"/>
</dbReference>
<evidence type="ECO:0000256" key="5">
    <source>
        <dbReference type="ARBA" id="ARBA00022643"/>
    </source>
</evidence>
<reference evidence="17 18" key="1">
    <citation type="submission" date="2019-10" db="EMBL/GenBank/DDBJ databases">
        <title>The Genome Sequence of Clostridium tarantellae Isolated from Fish Brain.</title>
        <authorList>
            <person name="Bano L."/>
            <person name="Kiel M."/>
            <person name="Sales G."/>
            <person name="Doxey A.C."/>
            <person name="Mansfield M.J."/>
            <person name="Schiavone M."/>
            <person name="Rossetto O."/>
            <person name="Pirazzini M."/>
            <person name="Dobrindt U."/>
            <person name="Montecucco C."/>
        </authorList>
    </citation>
    <scope>NUCLEOTIDE SEQUENCE [LARGE SCALE GENOMIC DNA]</scope>
    <source>
        <strain evidence="17 18">DSM 3997</strain>
    </source>
</reference>
<evidence type="ECO:0000256" key="1">
    <source>
        <dbReference type="ARBA" id="ARBA00002121"/>
    </source>
</evidence>
<protein>
    <recommendedName>
        <fullName evidence="15">Riboflavin biosynthesis protein</fullName>
    </recommendedName>
    <domain>
        <recommendedName>
            <fullName evidence="15">Riboflavin kinase</fullName>
            <ecNumber evidence="15">2.7.1.26</ecNumber>
        </recommendedName>
        <alternativeName>
            <fullName evidence="15">Flavokinase</fullName>
        </alternativeName>
    </domain>
    <domain>
        <recommendedName>
            <fullName evidence="15">FMN adenylyltransferase</fullName>
            <ecNumber evidence="15">2.7.7.2</ecNumber>
        </recommendedName>
        <alternativeName>
            <fullName evidence="15">FAD pyrophosphorylase</fullName>
        </alternativeName>
        <alternativeName>
            <fullName evidence="15">FAD synthase</fullName>
        </alternativeName>
    </domain>
</protein>
<dbReference type="Pfam" id="PF06574">
    <property type="entry name" value="FAD_syn"/>
    <property type="match status" value="1"/>
</dbReference>
<keyword evidence="12" id="KW-0511">Multifunctional enzyme</keyword>
<dbReference type="EC" id="2.7.1.26" evidence="15"/>
<dbReference type="SMART" id="SM00904">
    <property type="entry name" value="Flavokinase"/>
    <property type="match status" value="1"/>
</dbReference>
<keyword evidence="18" id="KW-1185">Reference proteome</keyword>
<dbReference type="GO" id="GO:0003919">
    <property type="term" value="F:FMN adenylyltransferase activity"/>
    <property type="evidence" value="ECO:0007669"/>
    <property type="project" value="UniProtKB-UniRule"/>
</dbReference>
<dbReference type="NCBIfam" id="TIGR00083">
    <property type="entry name" value="ribF"/>
    <property type="match status" value="1"/>
</dbReference>
<evidence type="ECO:0000313" key="17">
    <source>
        <dbReference type="EMBL" id="MPQ42419.1"/>
    </source>
</evidence>
<comment type="catalytic activity">
    <reaction evidence="13 15">
        <text>riboflavin + ATP = FMN + ADP + H(+)</text>
        <dbReference type="Rhea" id="RHEA:14357"/>
        <dbReference type="ChEBI" id="CHEBI:15378"/>
        <dbReference type="ChEBI" id="CHEBI:30616"/>
        <dbReference type="ChEBI" id="CHEBI:57986"/>
        <dbReference type="ChEBI" id="CHEBI:58210"/>
        <dbReference type="ChEBI" id="CHEBI:456216"/>
        <dbReference type="EC" id="2.7.1.26"/>
    </reaction>
</comment>
<dbReference type="Proteomes" id="UP000430345">
    <property type="component" value="Unassembled WGS sequence"/>
</dbReference>
<evidence type="ECO:0000256" key="4">
    <source>
        <dbReference type="ARBA" id="ARBA00022630"/>
    </source>
</evidence>
<dbReference type="InterPro" id="IPR002606">
    <property type="entry name" value="Riboflavin_kinase_bac"/>
</dbReference>
<comment type="pathway">
    <text evidence="3 15">Cofactor biosynthesis; FMN biosynthesis; FMN from riboflavin (ATP route): step 1/1.</text>
</comment>
<comment type="pathway">
    <text evidence="2 15">Cofactor biosynthesis; FAD biosynthesis; FAD from FMN: step 1/1.</text>
</comment>
<proteinExistence type="inferred from homology"/>
<dbReference type="GO" id="GO:0005524">
    <property type="term" value="F:ATP binding"/>
    <property type="evidence" value="ECO:0007669"/>
    <property type="project" value="UniProtKB-UniRule"/>
</dbReference>
<dbReference type="PANTHER" id="PTHR22749">
    <property type="entry name" value="RIBOFLAVIN KINASE/FMN ADENYLYLTRANSFERASE"/>
    <property type="match status" value="1"/>
</dbReference>
<dbReference type="InterPro" id="IPR014729">
    <property type="entry name" value="Rossmann-like_a/b/a_fold"/>
</dbReference>
<evidence type="ECO:0000256" key="8">
    <source>
        <dbReference type="ARBA" id="ARBA00022741"/>
    </source>
</evidence>
<keyword evidence="11 15" id="KW-0067">ATP-binding</keyword>
<dbReference type="GO" id="GO:0009398">
    <property type="term" value="P:FMN biosynthetic process"/>
    <property type="evidence" value="ECO:0007669"/>
    <property type="project" value="UniProtKB-UniRule"/>
</dbReference>
<comment type="caution">
    <text evidence="17">The sequence shown here is derived from an EMBL/GenBank/DDBJ whole genome shotgun (WGS) entry which is preliminary data.</text>
</comment>
<dbReference type="GO" id="GO:0009231">
    <property type="term" value="P:riboflavin biosynthetic process"/>
    <property type="evidence" value="ECO:0007669"/>
    <property type="project" value="InterPro"/>
</dbReference>
<dbReference type="UniPathway" id="UPA00277">
    <property type="reaction ID" value="UER00407"/>
</dbReference>
<dbReference type="Gene3D" id="2.40.30.30">
    <property type="entry name" value="Riboflavin kinase-like"/>
    <property type="match status" value="1"/>
</dbReference>
<dbReference type="SUPFAM" id="SSF82114">
    <property type="entry name" value="Riboflavin kinase-like"/>
    <property type="match status" value="1"/>
</dbReference>
<dbReference type="SUPFAM" id="SSF52374">
    <property type="entry name" value="Nucleotidylyl transferase"/>
    <property type="match status" value="1"/>
</dbReference>
<dbReference type="FunFam" id="2.40.30.30:FF:000003">
    <property type="entry name" value="Riboflavin biosynthesis protein"/>
    <property type="match status" value="1"/>
</dbReference>
<evidence type="ECO:0000256" key="13">
    <source>
        <dbReference type="ARBA" id="ARBA00047880"/>
    </source>
</evidence>
<keyword evidence="7 15" id="KW-0548">Nucleotidyltransferase</keyword>
<accession>A0A6I1MQ55</accession>
<dbReference type="OrthoDB" id="9803667at2"/>
<keyword evidence="10 15" id="KW-0274">FAD</keyword>
<dbReference type="InterPro" id="IPR015865">
    <property type="entry name" value="Riboflavin_kinase_bac/euk"/>
</dbReference>
<name>A0A6I1MQ55_9CLOT</name>
<evidence type="ECO:0000256" key="6">
    <source>
        <dbReference type="ARBA" id="ARBA00022679"/>
    </source>
</evidence>
<evidence type="ECO:0000256" key="15">
    <source>
        <dbReference type="PIRNR" id="PIRNR004491"/>
    </source>
</evidence>
<dbReference type="InterPro" id="IPR015864">
    <property type="entry name" value="FAD_synthase"/>
</dbReference>
<keyword evidence="6 15" id="KW-0808">Transferase</keyword>
<dbReference type="AlphaFoldDB" id="A0A6I1MQ55"/>
<evidence type="ECO:0000256" key="2">
    <source>
        <dbReference type="ARBA" id="ARBA00004726"/>
    </source>
</evidence>